<dbReference type="Gene3D" id="3.40.50.2300">
    <property type="match status" value="1"/>
</dbReference>
<dbReference type="EMBL" id="CP012801">
    <property type="protein sequence ID" value="ALJ62347.1"/>
    <property type="molecule type" value="Genomic_DNA"/>
</dbReference>
<dbReference type="Gene3D" id="3.30.450.20">
    <property type="entry name" value="PAS domain"/>
    <property type="match status" value="5"/>
</dbReference>
<dbReference type="CDD" id="cd17546">
    <property type="entry name" value="REC_hyHK_CKI1_RcsC-like"/>
    <property type="match status" value="1"/>
</dbReference>
<dbReference type="InterPro" id="IPR035965">
    <property type="entry name" value="PAS-like_dom_sf"/>
</dbReference>
<feature type="region of interest" description="Disordered" evidence="7">
    <location>
        <begin position="889"/>
        <end position="910"/>
    </location>
</feature>
<dbReference type="SMART" id="SM00091">
    <property type="entry name" value="PAS"/>
    <property type="match status" value="2"/>
</dbReference>
<dbReference type="InterPro" id="IPR036097">
    <property type="entry name" value="HisK_dim/P_sf"/>
</dbReference>
<evidence type="ECO:0000259" key="8">
    <source>
        <dbReference type="PROSITE" id="PS50109"/>
    </source>
</evidence>
<dbReference type="PROSITE" id="PS50113">
    <property type="entry name" value="PAC"/>
    <property type="match status" value="2"/>
</dbReference>
<dbReference type="InterPro" id="IPR036890">
    <property type="entry name" value="HATPase_C_sf"/>
</dbReference>
<reference evidence="12 13" key="1">
    <citation type="journal article" date="2015" name="Science">
        <title>Genetic determinants of in vivo fitness and diet responsiveness in multiple human gut Bacteroides.</title>
        <authorList>
            <person name="Wu M."/>
            <person name="McNulty N.P."/>
            <person name="Rodionov D.A."/>
            <person name="Khoroshkin M.S."/>
            <person name="Griffin N.W."/>
            <person name="Cheng J."/>
            <person name="Latreille P."/>
            <person name="Kerstetter R.A."/>
            <person name="Terrapon N."/>
            <person name="Henrissat B."/>
            <person name="Osterman A.L."/>
            <person name="Gordon J.I."/>
        </authorList>
    </citation>
    <scope>NUCLEOTIDE SEQUENCE [LARGE SCALE GENOMIC DNA]</scope>
    <source>
        <strain evidence="12 13">WH2</strain>
    </source>
</reference>
<dbReference type="AlphaFoldDB" id="A0A0N7IG91"/>
<dbReference type="PROSITE" id="PS50110">
    <property type="entry name" value="RESPONSE_REGULATORY"/>
    <property type="match status" value="1"/>
</dbReference>
<evidence type="ECO:0000256" key="6">
    <source>
        <dbReference type="PROSITE-ProRule" id="PRU00169"/>
    </source>
</evidence>
<evidence type="ECO:0000313" key="13">
    <source>
        <dbReference type="Proteomes" id="UP000061809"/>
    </source>
</evidence>
<dbReference type="Pfam" id="PF00512">
    <property type="entry name" value="HisKA"/>
    <property type="match status" value="1"/>
</dbReference>
<dbReference type="NCBIfam" id="TIGR00229">
    <property type="entry name" value="sensory_box"/>
    <property type="match status" value="1"/>
</dbReference>
<dbReference type="Pfam" id="PF13426">
    <property type="entry name" value="PAS_9"/>
    <property type="match status" value="1"/>
</dbReference>
<dbReference type="InterPro" id="IPR003594">
    <property type="entry name" value="HATPase_dom"/>
</dbReference>
<evidence type="ECO:0000256" key="1">
    <source>
        <dbReference type="ARBA" id="ARBA00000085"/>
    </source>
</evidence>
<dbReference type="SUPFAM" id="SSF55785">
    <property type="entry name" value="PYP-like sensor domain (PAS domain)"/>
    <property type="match status" value="3"/>
</dbReference>
<evidence type="ECO:0000256" key="5">
    <source>
        <dbReference type="ARBA" id="ARBA00022777"/>
    </source>
</evidence>
<proteinExistence type="predicted"/>
<dbReference type="Pfam" id="PF00072">
    <property type="entry name" value="Response_reg"/>
    <property type="match status" value="1"/>
</dbReference>
<dbReference type="SUPFAM" id="SSF55874">
    <property type="entry name" value="ATPase domain of HSP90 chaperone/DNA topoisomerase II/histidine kinase"/>
    <property type="match status" value="1"/>
</dbReference>
<dbReference type="InterPro" id="IPR011006">
    <property type="entry name" value="CheY-like_superfamily"/>
</dbReference>
<organism evidence="12 13">
    <name type="scientific">Bacteroides cellulosilyticus</name>
    <dbReference type="NCBI Taxonomy" id="246787"/>
    <lineage>
        <taxon>Bacteria</taxon>
        <taxon>Pseudomonadati</taxon>
        <taxon>Bacteroidota</taxon>
        <taxon>Bacteroidia</taxon>
        <taxon>Bacteroidales</taxon>
        <taxon>Bacteroidaceae</taxon>
        <taxon>Bacteroides</taxon>
    </lineage>
</organism>
<evidence type="ECO:0000259" key="9">
    <source>
        <dbReference type="PROSITE" id="PS50110"/>
    </source>
</evidence>
<keyword evidence="4 12" id="KW-0808">Transferase</keyword>
<dbReference type="CDD" id="cd00130">
    <property type="entry name" value="PAS"/>
    <property type="match status" value="1"/>
</dbReference>
<dbReference type="CDD" id="cd00082">
    <property type="entry name" value="HisKA"/>
    <property type="match status" value="1"/>
</dbReference>
<dbReference type="PATRIC" id="fig|246787.4.peg.5309"/>
<evidence type="ECO:0000259" key="11">
    <source>
        <dbReference type="PROSITE" id="PS50113"/>
    </source>
</evidence>
<dbReference type="InterPro" id="IPR003661">
    <property type="entry name" value="HisK_dim/P_dom"/>
</dbReference>
<gene>
    <name evidence="12" type="primary">evgS_4</name>
    <name evidence="12" type="ORF">BcellWH2_05139</name>
</gene>
<dbReference type="InterPro" id="IPR004358">
    <property type="entry name" value="Sig_transdc_His_kin-like_C"/>
</dbReference>
<dbReference type="SMART" id="SM00387">
    <property type="entry name" value="HATPase_c"/>
    <property type="match status" value="1"/>
</dbReference>
<dbReference type="SMART" id="SM00086">
    <property type="entry name" value="PAC"/>
    <property type="match status" value="3"/>
</dbReference>
<dbReference type="GO" id="GO:0009927">
    <property type="term" value="F:histidine phosphotransfer kinase activity"/>
    <property type="evidence" value="ECO:0007669"/>
    <property type="project" value="TreeGrafter"/>
</dbReference>
<keyword evidence="5" id="KW-0418">Kinase</keyword>
<dbReference type="PROSITE" id="PS50109">
    <property type="entry name" value="HIS_KIN"/>
    <property type="match status" value="1"/>
</dbReference>
<evidence type="ECO:0000256" key="7">
    <source>
        <dbReference type="SAM" id="MobiDB-lite"/>
    </source>
</evidence>
<dbReference type="PROSITE" id="PS50112">
    <property type="entry name" value="PAS"/>
    <property type="match status" value="1"/>
</dbReference>
<dbReference type="SUPFAM" id="SSF52172">
    <property type="entry name" value="CheY-like"/>
    <property type="match status" value="1"/>
</dbReference>
<evidence type="ECO:0000259" key="10">
    <source>
        <dbReference type="PROSITE" id="PS50112"/>
    </source>
</evidence>
<evidence type="ECO:0000256" key="4">
    <source>
        <dbReference type="ARBA" id="ARBA00022679"/>
    </source>
</evidence>
<feature type="compositionally biased region" description="Basic and acidic residues" evidence="7">
    <location>
        <begin position="892"/>
        <end position="903"/>
    </location>
</feature>
<name>A0A0N7IG91_9BACE</name>
<feature type="modified residue" description="4-aspartylphosphate" evidence="6">
    <location>
        <position position="966"/>
    </location>
</feature>
<dbReference type="PANTHER" id="PTHR43047:SF72">
    <property type="entry name" value="OSMOSENSING HISTIDINE PROTEIN KINASE SLN1"/>
    <property type="match status" value="1"/>
</dbReference>
<evidence type="ECO:0000256" key="2">
    <source>
        <dbReference type="ARBA" id="ARBA00012438"/>
    </source>
</evidence>
<dbReference type="GO" id="GO:0005886">
    <property type="term" value="C:plasma membrane"/>
    <property type="evidence" value="ECO:0007669"/>
    <property type="project" value="TreeGrafter"/>
</dbReference>
<feature type="domain" description="PAS" evidence="10">
    <location>
        <begin position="33"/>
        <end position="68"/>
    </location>
</feature>
<dbReference type="Pfam" id="PF02518">
    <property type="entry name" value="HATPase_c"/>
    <property type="match status" value="1"/>
</dbReference>
<sequence length="1031" mass="117975">MEKEQKHSLANDIAEHVKLQQQYDSLYNQSMTILNSLPVAVAVYNAKGKILYFNERFCRIFGTDMEEMAESHPNIYDSPVVTDEIKNAIKAGLPIFTSFPYDFGKVDGYITTVYTGIRYLECNGQPIRNPNGELASYVIIMEDITESLEKEEMLRQSRLKTEIAIKTADIMLWEFDVNSRLFFSDNEPLNGYDKSRPLSIDLYLETIHPEDRKEMVSIMQRMNSGEDFSFTFEGRIKLFGSSEWQYCFVNGSPYSYSESGQVLKYVGTRKNNTDIHKKKQLLDKILNNIPLSIHIKDVEDNFRYIFCNEESKRMFGTSEDTTTYDVMDEEQVARIQKTDLEVFNTGSPYLGLERVNLKDGRSYDTIVRKSVIEDDGKRLLLNTRWDQSLQNELKRRAQILSITLGAMNAFTWFFEPDKNRISFGEGFNEVTKKASEICSVEKFLSCVHPDDKQKFHDSLQAVVEQDNGIWELEYQLDLNGDGVYQWWQTRGMLETSTLNDAPYKYMFGMTICIDAHKQAELTLLKNKEELKKLVTLNELVLNNTNSGLAYITRDYRVQWENVSSCSKSLSFEAYKQGELCYKSAHNRTSPCEECILSRAFQSRQTELIKFKLDNAHVVEVYGTPVFLEDGTADGIVIRVDDVTEREEMIKELQIAKMHAEQSDKLKSAFLANMSHEIRTPLNAIVGFSGLMMYASDEEKEDYMQIINNNNEMLLKLISDILDLSKLEAGSVELKYEEFDLTDYFNSMFASMKQRATNPKIQIVAVNPYQHCLVTLDRNRVAQIITNYVTNAIKYTMEGTIEMGYEYREEGIYFYVKDSGIGIPDEKKNKVFHRFEKLDEFAQGTGLGLSICKAIAEAMGGNVGFESEYGKGSLFWALLPCEVEIPSEITQQRTERVTSSDKKGIVAGTSSSNTPGRKTILVAEDIQSNYQLVSALLRKRFNLVHAANGQEAIEILHKRHIDLLLMDMKMPVMDGLTATAEIRKFNAELPIIALTAHVFENDRLTAMDAGCNEYLVKPIDRAKLMAVLKKYS</sequence>
<dbReference type="PANTHER" id="PTHR43047">
    <property type="entry name" value="TWO-COMPONENT HISTIDINE PROTEIN KINASE"/>
    <property type="match status" value="1"/>
</dbReference>
<dbReference type="Proteomes" id="UP000061809">
    <property type="component" value="Chromosome"/>
</dbReference>
<protein>
    <recommendedName>
        <fullName evidence="2">histidine kinase</fullName>
        <ecNumber evidence="2">2.7.13.3</ecNumber>
    </recommendedName>
</protein>
<dbReference type="SUPFAM" id="SSF47384">
    <property type="entry name" value="Homodimeric domain of signal transducing histidine kinase"/>
    <property type="match status" value="1"/>
</dbReference>
<evidence type="ECO:0000313" key="12">
    <source>
        <dbReference type="EMBL" id="ALJ62347.1"/>
    </source>
</evidence>
<dbReference type="Gene3D" id="1.10.287.130">
    <property type="match status" value="1"/>
</dbReference>
<keyword evidence="3 6" id="KW-0597">Phosphoprotein</keyword>
<dbReference type="Pfam" id="PF13188">
    <property type="entry name" value="PAS_8"/>
    <property type="match status" value="1"/>
</dbReference>
<dbReference type="KEGG" id="bcel:BcellWH2_05139"/>
<dbReference type="Gene3D" id="3.30.565.10">
    <property type="entry name" value="Histidine kinase-like ATPase, C-terminal domain"/>
    <property type="match status" value="1"/>
</dbReference>
<dbReference type="InterPro" id="IPR001789">
    <property type="entry name" value="Sig_transdc_resp-reg_receiver"/>
</dbReference>
<dbReference type="InterPro" id="IPR000014">
    <property type="entry name" value="PAS"/>
</dbReference>
<dbReference type="GO" id="GO:0000155">
    <property type="term" value="F:phosphorelay sensor kinase activity"/>
    <property type="evidence" value="ECO:0007669"/>
    <property type="project" value="InterPro"/>
</dbReference>
<dbReference type="RefSeq" id="WP_029429130.1">
    <property type="nucleotide sequence ID" value="NZ_CP012801.1"/>
</dbReference>
<dbReference type="InterPro" id="IPR001610">
    <property type="entry name" value="PAC"/>
</dbReference>
<accession>A0A0N7IG91</accession>
<comment type="catalytic activity">
    <reaction evidence="1">
        <text>ATP + protein L-histidine = ADP + protein N-phospho-L-histidine.</text>
        <dbReference type="EC" id="2.7.13.3"/>
    </reaction>
</comment>
<feature type="domain" description="Response regulatory" evidence="9">
    <location>
        <begin position="918"/>
        <end position="1031"/>
    </location>
</feature>
<dbReference type="PRINTS" id="PR00344">
    <property type="entry name" value="BCTRLSENSOR"/>
</dbReference>
<dbReference type="EC" id="2.7.13.3" evidence="2"/>
<feature type="domain" description="PAC" evidence="11">
    <location>
        <begin position="601"/>
        <end position="654"/>
    </location>
</feature>
<feature type="domain" description="Histidine kinase" evidence="8">
    <location>
        <begin position="672"/>
        <end position="882"/>
    </location>
</feature>
<evidence type="ECO:0000256" key="3">
    <source>
        <dbReference type="ARBA" id="ARBA00022553"/>
    </source>
</evidence>
<dbReference type="SMART" id="SM00388">
    <property type="entry name" value="HisKA"/>
    <property type="match status" value="1"/>
</dbReference>
<dbReference type="SMART" id="SM00448">
    <property type="entry name" value="REC"/>
    <property type="match status" value="1"/>
</dbReference>
<dbReference type="InterPro" id="IPR005467">
    <property type="entry name" value="His_kinase_dom"/>
</dbReference>
<feature type="domain" description="PAC" evidence="11">
    <location>
        <begin position="97"/>
        <end position="156"/>
    </location>
</feature>
<dbReference type="InterPro" id="IPR000700">
    <property type="entry name" value="PAS-assoc_C"/>
</dbReference>